<dbReference type="EMBL" id="FOLS01000001">
    <property type="protein sequence ID" value="SFB81399.1"/>
    <property type="molecule type" value="Genomic_DNA"/>
</dbReference>
<protein>
    <submittedName>
        <fullName evidence="2">Lipopolysaccharide transport system ATP-binding protein</fullName>
    </submittedName>
</protein>
<feature type="domain" description="Wzt C-terminal" evidence="1">
    <location>
        <begin position="170"/>
        <end position="303"/>
    </location>
</feature>
<comment type="caution">
    <text evidence="2">The sequence shown here is derived from an EMBL/GenBank/DDBJ whole genome shotgun (WGS) entry which is preliminary data.</text>
</comment>
<dbReference type="InterPro" id="IPR050683">
    <property type="entry name" value="Bact_Polysacc_Export_ATP-bd"/>
</dbReference>
<evidence type="ECO:0000313" key="2">
    <source>
        <dbReference type="EMBL" id="SFB81399.1"/>
    </source>
</evidence>
<keyword evidence="2" id="KW-0067">ATP-binding</keyword>
<proteinExistence type="predicted"/>
<dbReference type="CDD" id="cd10147">
    <property type="entry name" value="Wzt_C-like"/>
    <property type="match status" value="1"/>
</dbReference>
<dbReference type="SUPFAM" id="SSF52540">
    <property type="entry name" value="P-loop containing nucleoside triphosphate hydrolases"/>
    <property type="match status" value="1"/>
</dbReference>
<evidence type="ECO:0000313" key="3">
    <source>
        <dbReference type="Proteomes" id="UP000183385"/>
    </source>
</evidence>
<sequence length="314" mass="34053">MGFDPEETGRNNVIFNAMLLGMTKDEIAGKLEAIIAFADIGEFIDQPVKTYSSGMYVRLAFALNAHVDADVLIIDEALAVGDAAFQFKCLGRLDALLARGVTILLVSHDAQLIKGYCSRAVYLKDGLVAFDGDCETACELYQRDSQAGAASAEGGEDDTSLPLGLEGMAFGNAKGRILQLRLGVAGEWRQAFDSGERIVVEVVARLFQAVSRPRITVVLRDLRGYNLYAFNNAHQGIELPVGEDGLVHARISFAGDLQAGDYALTVRLDDALTDELCELLDKQVNAAIFRINNPIKRFDAVVNLHGSFELPHAS</sequence>
<dbReference type="AlphaFoldDB" id="A0AAQ1HHX9"/>
<organism evidence="2 3">
    <name type="scientific">Pseudomonas citronellolis</name>
    <dbReference type="NCBI Taxonomy" id="53408"/>
    <lineage>
        <taxon>Bacteria</taxon>
        <taxon>Pseudomonadati</taxon>
        <taxon>Pseudomonadota</taxon>
        <taxon>Gammaproteobacteria</taxon>
        <taxon>Pseudomonadales</taxon>
        <taxon>Pseudomonadaceae</taxon>
        <taxon>Pseudomonas</taxon>
    </lineage>
</organism>
<dbReference type="GO" id="GO:0005524">
    <property type="term" value="F:ATP binding"/>
    <property type="evidence" value="ECO:0007669"/>
    <property type="project" value="UniProtKB-KW"/>
</dbReference>
<dbReference type="Gene3D" id="3.40.50.300">
    <property type="entry name" value="P-loop containing nucleotide triphosphate hydrolases"/>
    <property type="match status" value="1"/>
</dbReference>
<keyword evidence="2" id="KW-0547">Nucleotide-binding</keyword>
<name>A0AAQ1HHX9_9PSED</name>
<dbReference type="PANTHER" id="PTHR46743:SF3">
    <property type="entry name" value="ABC-TYPE POLYSACCHARIDE_POLYOL PHOSPHATE TRANSPORT SYSTEM, ATPASE COMPONENT"/>
    <property type="match status" value="1"/>
</dbReference>
<dbReference type="PANTHER" id="PTHR46743">
    <property type="entry name" value="TEICHOIC ACIDS EXPORT ATP-BINDING PROTEIN TAGH"/>
    <property type="match status" value="1"/>
</dbReference>
<dbReference type="InterPro" id="IPR027417">
    <property type="entry name" value="P-loop_NTPase"/>
</dbReference>
<dbReference type="Gene3D" id="2.70.50.60">
    <property type="entry name" value="abc- transporter (atp binding component) like domain"/>
    <property type="match status" value="1"/>
</dbReference>
<dbReference type="InterPro" id="IPR029439">
    <property type="entry name" value="Wzt_C"/>
</dbReference>
<dbReference type="Pfam" id="PF14524">
    <property type="entry name" value="Wzt_C"/>
    <property type="match status" value="1"/>
</dbReference>
<keyword evidence="3" id="KW-1185">Reference proteome</keyword>
<reference evidence="2 3" key="1">
    <citation type="submission" date="2016-10" db="EMBL/GenBank/DDBJ databases">
        <authorList>
            <person name="Varghese N."/>
            <person name="Submissions S."/>
        </authorList>
    </citation>
    <scope>NUCLEOTIDE SEQUENCE [LARGE SCALE GENOMIC DNA]</scope>
    <source>
        <strain evidence="2 3">LMG 18378</strain>
    </source>
</reference>
<accession>A0AAQ1HHX9</accession>
<dbReference type="Proteomes" id="UP000183385">
    <property type="component" value="Unassembled WGS sequence"/>
</dbReference>
<evidence type="ECO:0000259" key="1">
    <source>
        <dbReference type="Pfam" id="PF14524"/>
    </source>
</evidence>
<gene>
    <name evidence="2" type="ORF">SAMN05216577_10126</name>
</gene>